<reference evidence="3" key="1">
    <citation type="journal article" date="2017" name="Nat. Microbiol.">
        <title>Global analysis of biosynthetic gene clusters reveals vast potential of secondary metabolite production in Penicillium species.</title>
        <authorList>
            <person name="Nielsen J.C."/>
            <person name="Grijseels S."/>
            <person name="Prigent S."/>
            <person name="Ji B."/>
            <person name="Dainat J."/>
            <person name="Nielsen K.F."/>
            <person name="Frisvad J.C."/>
            <person name="Workman M."/>
            <person name="Nielsen J."/>
        </authorList>
    </citation>
    <scope>NUCLEOTIDE SEQUENCE [LARGE SCALE GENOMIC DNA]</scope>
    <source>
        <strain evidence="3">IBT 29525</strain>
    </source>
</reference>
<feature type="compositionally biased region" description="Acidic residues" evidence="1">
    <location>
        <begin position="55"/>
        <end position="64"/>
    </location>
</feature>
<name>A0A1V6R2E8_9EURO</name>
<organism evidence="2 3">
    <name type="scientific">Penicillium solitum</name>
    <dbReference type="NCBI Taxonomy" id="60172"/>
    <lineage>
        <taxon>Eukaryota</taxon>
        <taxon>Fungi</taxon>
        <taxon>Dikarya</taxon>
        <taxon>Ascomycota</taxon>
        <taxon>Pezizomycotina</taxon>
        <taxon>Eurotiomycetes</taxon>
        <taxon>Eurotiomycetidae</taxon>
        <taxon>Eurotiales</taxon>
        <taxon>Aspergillaceae</taxon>
        <taxon>Penicillium</taxon>
    </lineage>
</organism>
<sequence>MDDLPPGSRLAVVRSQVAMDSESEDSESTTPTSADTANTETEPFPDTEPLHETEPFPDTEPFPEYDESECEMLASCIAAEKRHEEAWIYAFSKAAQQEIRMAHVDPNIIPYVPSDPSQRSQVVLEQLRDLLADPEMLPDIRKQFITIINATLQFNLVIFHQSPEFLAPKEIEDAEFDLETILNHVEFIEEMLREQLETAEQVSFALDDVSKEATSTYERLCKMSSLFTKAMKKPRYLERRLLALYMDMYEEWVHNPFLLLRNRQLLNEQNPTPERTKLSRRVLVIWELMNSCIETYGTLTWLTLEIKRQYFTPMMGYLCDSPEIWEHCWDRYQELEKDRLKAAERDLSRNGTV</sequence>
<accession>A0A1V6R2E8</accession>
<gene>
    <name evidence="2" type="ORF">PENSOL_c019G11440</name>
</gene>
<protein>
    <submittedName>
        <fullName evidence="2">Uncharacterized protein</fullName>
    </submittedName>
</protein>
<proteinExistence type="predicted"/>
<comment type="caution">
    <text evidence="2">The sequence shown here is derived from an EMBL/GenBank/DDBJ whole genome shotgun (WGS) entry which is preliminary data.</text>
</comment>
<evidence type="ECO:0000313" key="3">
    <source>
        <dbReference type="Proteomes" id="UP000191612"/>
    </source>
</evidence>
<feature type="compositionally biased region" description="Low complexity" evidence="1">
    <location>
        <begin position="28"/>
        <end position="37"/>
    </location>
</feature>
<evidence type="ECO:0000256" key="1">
    <source>
        <dbReference type="SAM" id="MobiDB-lite"/>
    </source>
</evidence>
<dbReference type="Proteomes" id="UP000191612">
    <property type="component" value="Unassembled WGS sequence"/>
</dbReference>
<dbReference type="STRING" id="60172.A0A1V6R2E8"/>
<feature type="region of interest" description="Disordered" evidence="1">
    <location>
        <begin position="1"/>
        <end position="64"/>
    </location>
</feature>
<dbReference type="AlphaFoldDB" id="A0A1V6R2E8"/>
<keyword evidence="3" id="KW-1185">Reference proteome</keyword>
<evidence type="ECO:0000313" key="2">
    <source>
        <dbReference type="EMBL" id="OQD95658.1"/>
    </source>
</evidence>
<dbReference type="EMBL" id="MDYO01000019">
    <property type="protein sequence ID" value="OQD95658.1"/>
    <property type="molecule type" value="Genomic_DNA"/>
</dbReference>